<reference evidence="1" key="1">
    <citation type="submission" date="2022-11" db="EMBL/GenBank/DDBJ databases">
        <title>Dyadobacter pollutisoli sp. nov., isolated from plastic dumped soil.</title>
        <authorList>
            <person name="Kim J.M."/>
            <person name="Kim K.R."/>
            <person name="Lee J.K."/>
            <person name="Hao L."/>
            <person name="Jeon C.O."/>
        </authorList>
    </citation>
    <scope>NUCLEOTIDE SEQUENCE</scope>
    <source>
        <strain evidence="1">U1</strain>
    </source>
</reference>
<organism evidence="1 2">
    <name type="scientific">Dyadobacter pollutisoli</name>
    <dbReference type="NCBI Taxonomy" id="2910158"/>
    <lineage>
        <taxon>Bacteria</taxon>
        <taxon>Pseudomonadati</taxon>
        <taxon>Bacteroidota</taxon>
        <taxon>Cytophagia</taxon>
        <taxon>Cytophagales</taxon>
        <taxon>Spirosomataceae</taxon>
        <taxon>Dyadobacter</taxon>
    </lineage>
</organism>
<dbReference type="KEGG" id="dpf:ON006_26625"/>
<dbReference type="EMBL" id="CP112998">
    <property type="protein sequence ID" value="WAC11293.1"/>
    <property type="molecule type" value="Genomic_DNA"/>
</dbReference>
<dbReference type="AlphaFoldDB" id="A0A9E8N9L2"/>
<evidence type="ECO:0000313" key="2">
    <source>
        <dbReference type="Proteomes" id="UP001164653"/>
    </source>
</evidence>
<dbReference type="Proteomes" id="UP001164653">
    <property type="component" value="Chromosome"/>
</dbReference>
<dbReference type="RefSeq" id="WP_244821226.1">
    <property type="nucleotide sequence ID" value="NZ_CP112998.1"/>
</dbReference>
<keyword evidence="2" id="KW-1185">Reference proteome</keyword>
<protein>
    <submittedName>
        <fullName evidence="1">Uncharacterized protein</fullName>
    </submittedName>
</protein>
<sequence length="73" mass="8585">MPTYDFKRFHIRSMNAGTDEERAQINQELKDLYASLPEEDKKIFNEELQHFLTKEVGRIKSDYESVNGFGQSN</sequence>
<name>A0A9E8N9L2_9BACT</name>
<accession>A0A9E8N9L2</accession>
<proteinExistence type="predicted"/>
<evidence type="ECO:0000313" key="1">
    <source>
        <dbReference type="EMBL" id="WAC11293.1"/>
    </source>
</evidence>
<gene>
    <name evidence="1" type="ORF">ON006_26625</name>
</gene>